<evidence type="ECO:0000313" key="2">
    <source>
        <dbReference type="EMBL" id="RVW02841.1"/>
    </source>
</evidence>
<keyword evidence="3" id="KW-1185">Reference proteome</keyword>
<comment type="caution">
    <text evidence="2">The sequence shown here is derived from an EMBL/GenBank/DDBJ whole genome shotgun (WGS) entry which is preliminary data.</text>
</comment>
<dbReference type="SUPFAM" id="SSF82607">
    <property type="entry name" value="YbaB-like"/>
    <property type="match status" value="1"/>
</dbReference>
<dbReference type="Gene3D" id="3.30.1310.10">
    <property type="entry name" value="Nucleoid-associated protein YbaB-like domain"/>
    <property type="match status" value="1"/>
</dbReference>
<dbReference type="OrthoDB" id="4467343at2"/>
<protein>
    <recommendedName>
        <fullName evidence="4">YbaB/EbfC DNA-binding family protein</fullName>
    </recommendedName>
</protein>
<evidence type="ECO:0000256" key="1">
    <source>
        <dbReference type="SAM" id="MobiDB-lite"/>
    </source>
</evidence>
<accession>A0A3S3B4B1</accession>
<gene>
    <name evidence="2" type="ORF">EGT50_08865</name>
</gene>
<dbReference type="RefSeq" id="WP_127953084.1">
    <property type="nucleotide sequence ID" value="NZ_RKLO01000003.1"/>
</dbReference>
<feature type="region of interest" description="Disordered" evidence="1">
    <location>
        <begin position="99"/>
        <end position="132"/>
    </location>
</feature>
<dbReference type="Proteomes" id="UP000283479">
    <property type="component" value="Unassembled WGS sequence"/>
</dbReference>
<reference evidence="2 3" key="1">
    <citation type="submission" date="2018-11" db="EMBL/GenBank/DDBJ databases">
        <title>Rhodococcus spongicola sp. nov. and Rhodococcus xishaensis sp. nov. from marine sponges.</title>
        <authorList>
            <person name="Li L."/>
            <person name="Lin H.W."/>
        </authorList>
    </citation>
    <scope>NUCLEOTIDE SEQUENCE [LARGE SCALE GENOMIC DNA]</scope>
    <source>
        <strain evidence="2 3">LHW51113</strain>
    </source>
</reference>
<proteinExistence type="predicted"/>
<sequence length="132" mass="13416">MTGSAPFDDLAAKARRVHEAVTLVRGRAQSAGGHVTAEVDAAGHITALTITDTALAEGAAALATIITDTHRAACAEAGKAAQAIRDELAADPRVAQVIAGTGTNAPVTPPHHPGPEEDEGAYYATRSVLRSD</sequence>
<dbReference type="InterPro" id="IPR004401">
    <property type="entry name" value="YbaB/EbfC"/>
</dbReference>
<organism evidence="2 3">
    <name type="scientific">Rhodococcus xishaensis</name>
    <dbReference type="NCBI Taxonomy" id="2487364"/>
    <lineage>
        <taxon>Bacteria</taxon>
        <taxon>Bacillati</taxon>
        <taxon>Actinomycetota</taxon>
        <taxon>Actinomycetes</taxon>
        <taxon>Mycobacteriales</taxon>
        <taxon>Nocardiaceae</taxon>
        <taxon>Rhodococcus</taxon>
    </lineage>
</organism>
<evidence type="ECO:0008006" key="4">
    <source>
        <dbReference type="Google" id="ProtNLM"/>
    </source>
</evidence>
<dbReference type="EMBL" id="RKLO01000003">
    <property type="protein sequence ID" value="RVW02841.1"/>
    <property type="molecule type" value="Genomic_DNA"/>
</dbReference>
<dbReference type="Pfam" id="PF02575">
    <property type="entry name" value="YbaB_DNA_bd"/>
    <property type="match status" value="1"/>
</dbReference>
<dbReference type="GO" id="GO:0003677">
    <property type="term" value="F:DNA binding"/>
    <property type="evidence" value="ECO:0007669"/>
    <property type="project" value="InterPro"/>
</dbReference>
<evidence type="ECO:0000313" key="3">
    <source>
        <dbReference type="Proteomes" id="UP000283479"/>
    </source>
</evidence>
<dbReference type="InterPro" id="IPR036894">
    <property type="entry name" value="YbaB-like_sf"/>
</dbReference>
<name>A0A3S3B4B1_9NOCA</name>
<dbReference type="AlphaFoldDB" id="A0A3S3B4B1"/>